<dbReference type="Pfam" id="PF07162">
    <property type="entry name" value="B9-C2"/>
    <property type="match status" value="1"/>
</dbReference>
<evidence type="ECO:0000256" key="2">
    <source>
        <dbReference type="ARBA" id="ARBA00022490"/>
    </source>
</evidence>
<keyword evidence="5" id="KW-0966">Cell projection</keyword>
<keyword evidence="3" id="KW-0970">Cilium biogenesis/degradation</keyword>
<evidence type="ECO:0000256" key="4">
    <source>
        <dbReference type="ARBA" id="ARBA00023212"/>
    </source>
</evidence>
<dbReference type="OrthoDB" id="184109at2759"/>
<evidence type="ECO:0000313" key="8">
    <source>
        <dbReference type="Proteomes" id="UP000785679"/>
    </source>
</evidence>
<reference evidence="7" key="1">
    <citation type="submission" date="2019-06" db="EMBL/GenBank/DDBJ databases">
        <authorList>
            <person name="Zheng W."/>
        </authorList>
    </citation>
    <scope>NUCLEOTIDE SEQUENCE</scope>
    <source>
        <strain evidence="7">QDHG01</strain>
    </source>
</reference>
<dbReference type="PANTHER" id="PTHR12968">
    <property type="entry name" value="B9 DOMAIN-CONTAINING"/>
    <property type="match status" value="1"/>
</dbReference>
<evidence type="ECO:0000256" key="6">
    <source>
        <dbReference type="ARBA" id="ARBA00039272"/>
    </source>
</evidence>
<dbReference type="Proteomes" id="UP000785679">
    <property type="component" value="Unassembled WGS sequence"/>
</dbReference>
<dbReference type="PANTHER" id="PTHR12968:SF2">
    <property type="entry name" value="B9 DOMAIN-CONTAINING PROTEIN 2"/>
    <property type="match status" value="1"/>
</dbReference>
<dbReference type="AlphaFoldDB" id="A0A8J8NG60"/>
<proteinExistence type="predicted"/>
<sequence>MSKPGAAASSHHLIPARKQADYKTELFFIGQIVGGSDFPTDLDGLFVEASLKYGADNWQLFGGKDQVSGLQTHTAYCDDEGFFVWAHPFDFHFTCESVQGWPKLNLKVWRLDQYGKLDNIAYGVINLPNETGSFELECPTWRPMSGWREESYSYYLGGPPKLVNSDPIVRDLNQRRFLTSMSSGTVHIHCEVLMKAFRDVYISGDK</sequence>
<evidence type="ECO:0000313" key="7">
    <source>
        <dbReference type="EMBL" id="TNV74438.1"/>
    </source>
</evidence>
<comment type="subcellular location">
    <subcellularLocation>
        <location evidence="1">Cytoplasm</location>
        <location evidence="1">Cytoskeleton</location>
        <location evidence="1">Cilium basal body</location>
    </subcellularLocation>
</comment>
<dbReference type="GO" id="GO:0060271">
    <property type="term" value="P:cilium assembly"/>
    <property type="evidence" value="ECO:0007669"/>
    <property type="project" value="TreeGrafter"/>
</dbReference>
<dbReference type="GO" id="GO:0036038">
    <property type="term" value="C:MKS complex"/>
    <property type="evidence" value="ECO:0007669"/>
    <property type="project" value="TreeGrafter"/>
</dbReference>
<dbReference type="InterPro" id="IPR010796">
    <property type="entry name" value="C2_B9-type_dom"/>
</dbReference>
<name>A0A8J8NG60_HALGN</name>
<evidence type="ECO:0000256" key="3">
    <source>
        <dbReference type="ARBA" id="ARBA00022794"/>
    </source>
</evidence>
<keyword evidence="8" id="KW-1185">Reference proteome</keyword>
<evidence type="ECO:0000256" key="5">
    <source>
        <dbReference type="ARBA" id="ARBA00023273"/>
    </source>
</evidence>
<organism evidence="7 8">
    <name type="scientific">Halteria grandinella</name>
    <dbReference type="NCBI Taxonomy" id="5974"/>
    <lineage>
        <taxon>Eukaryota</taxon>
        <taxon>Sar</taxon>
        <taxon>Alveolata</taxon>
        <taxon>Ciliophora</taxon>
        <taxon>Intramacronucleata</taxon>
        <taxon>Spirotrichea</taxon>
        <taxon>Stichotrichia</taxon>
        <taxon>Sporadotrichida</taxon>
        <taxon>Halteriidae</taxon>
        <taxon>Halteria</taxon>
    </lineage>
</organism>
<evidence type="ECO:0000256" key="1">
    <source>
        <dbReference type="ARBA" id="ARBA00004120"/>
    </source>
</evidence>
<keyword evidence="2" id="KW-0963">Cytoplasm</keyword>
<comment type="caution">
    <text evidence="7">The sequence shown here is derived from an EMBL/GenBank/DDBJ whole genome shotgun (WGS) entry which is preliminary data.</text>
</comment>
<protein>
    <recommendedName>
        <fullName evidence="6">B9 domain-containing protein 2</fullName>
    </recommendedName>
</protein>
<accession>A0A8J8NG60</accession>
<dbReference type="EMBL" id="RRYP01016998">
    <property type="protein sequence ID" value="TNV74438.1"/>
    <property type="molecule type" value="Genomic_DNA"/>
</dbReference>
<dbReference type="PROSITE" id="PS51381">
    <property type="entry name" value="C2_B9"/>
    <property type="match status" value="1"/>
</dbReference>
<keyword evidence="4" id="KW-0206">Cytoskeleton</keyword>
<gene>
    <name evidence="7" type="ORF">FGO68_gene9278</name>
</gene>